<keyword evidence="2 3" id="KW-0560">Oxidoreductase</keyword>
<dbReference type="FunFam" id="3.40.50.720:FF:000240">
    <property type="entry name" value="SDR family oxidoreductase"/>
    <property type="match status" value="1"/>
</dbReference>
<accession>A0A1V5SRF5</accession>
<dbReference type="Gene3D" id="3.40.50.720">
    <property type="entry name" value="NAD(P)-binding Rossmann-like Domain"/>
    <property type="match status" value="1"/>
</dbReference>
<proteinExistence type="inferred from homology"/>
<dbReference type="AlphaFoldDB" id="A0A1V5SRF5"/>
<dbReference type="Proteomes" id="UP000485569">
    <property type="component" value="Unassembled WGS sequence"/>
</dbReference>
<evidence type="ECO:0000256" key="2">
    <source>
        <dbReference type="ARBA" id="ARBA00023002"/>
    </source>
</evidence>
<reference evidence="3" key="1">
    <citation type="submission" date="2017-02" db="EMBL/GenBank/DDBJ databases">
        <title>Delving into the versatile metabolic prowess of the omnipresent phylum Bacteroidetes.</title>
        <authorList>
            <person name="Nobu M.K."/>
            <person name="Mei R."/>
            <person name="Narihiro T."/>
            <person name="Kuroda K."/>
            <person name="Liu W.-T."/>
        </authorList>
    </citation>
    <scope>NUCLEOTIDE SEQUENCE</scope>
    <source>
        <strain evidence="3">ADurb.Bin276</strain>
    </source>
</reference>
<dbReference type="PANTHER" id="PTHR42760">
    <property type="entry name" value="SHORT-CHAIN DEHYDROGENASES/REDUCTASES FAMILY MEMBER"/>
    <property type="match status" value="1"/>
</dbReference>
<gene>
    <name evidence="3" type="primary">kduD_1</name>
    <name evidence="3" type="ORF">BWY41_01357</name>
</gene>
<dbReference type="SUPFAM" id="SSF51735">
    <property type="entry name" value="NAD(P)-binding Rossmann-fold domains"/>
    <property type="match status" value="1"/>
</dbReference>
<comment type="similarity">
    <text evidence="1">Belongs to the short-chain dehydrogenases/reductases (SDR) family.</text>
</comment>
<organism evidence="3">
    <name type="scientific">Candidatus Atribacter allofermentans</name>
    <dbReference type="NCBI Taxonomy" id="1852833"/>
    <lineage>
        <taxon>Bacteria</taxon>
        <taxon>Pseudomonadati</taxon>
        <taxon>Atribacterota</taxon>
        <taxon>Atribacteria</taxon>
        <taxon>Atribacterales</taxon>
        <taxon>Atribacteraceae</taxon>
        <taxon>Atribacter</taxon>
    </lineage>
</organism>
<dbReference type="InterPro" id="IPR002347">
    <property type="entry name" value="SDR_fam"/>
</dbReference>
<dbReference type="PRINTS" id="PR00080">
    <property type="entry name" value="SDRFAMILY"/>
</dbReference>
<name>A0A1V5SRF5_9BACT</name>
<dbReference type="GO" id="GO:0047001">
    <property type="term" value="F:2-dehydro-3-deoxy-D-gluconate 5-dehydrogenase activity"/>
    <property type="evidence" value="ECO:0007669"/>
    <property type="project" value="UniProtKB-EC"/>
</dbReference>
<dbReference type="EMBL" id="MWBQ01000097">
    <property type="protein sequence ID" value="OQA57120.1"/>
    <property type="molecule type" value="Genomic_DNA"/>
</dbReference>
<comment type="caution">
    <text evidence="3">The sequence shown here is derived from an EMBL/GenBank/DDBJ whole genome shotgun (WGS) entry which is preliminary data.</text>
</comment>
<dbReference type="EC" id="1.1.1.127" evidence="3"/>
<dbReference type="PRINTS" id="PR00081">
    <property type="entry name" value="GDHRDH"/>
</dbReference>
<dbReference type="GO" id="GO:0005975">
    <property type="term" value="P:carbohydrate metabolic process"/>
    <property type="evidence" value="ECO:0007669"/>
    <property type="project" value="UniProtKB-ARBA"/>
</dbReference>
<evidence type="ECO:0000256" key="1">
    <source>
        <dbReference type="ARBA" id="ARBA00006484"/>
    </source>
</evidence>
<sequence>MHDNAIKIFDLSGKIALITGASKGLGKAFATALAEAGATPILVARNQSELEKTGKEIAQINPQCTWYAVDITKEAEIEKVVNKIIDQFGKIDILVNNAATGRINLPPEETSLEQWNFVIDTNLTGMFICSRAVGKEMIKRRKGKIINLASISGSIINKGVHGGSYDVSKSAIAALTRALAVEWAPYNINVNAIAPGYFLTEPNIKFFEADQDFYHQVVEMVPLKRIGNPNELKGTVIYLASEASNFMTGSIVVVDGGYTLW</sequence>
<evidence type="ECO:0000313" key="3">
    <source>
        <dbReference type="EMBL" id="OQA57120.1"/>
    </source>
</evidence>
<dbReference type="Pfam" id="PF13561">
    <property type="entry name" value="adh_short_C2"/>
    <property type="match status" value="1"/>
</dbReference>
<protein>
    <submittedName>
        <fullName evidence="3">2-dehydro-3-deoxy-D-gluconate 5-dehydrogenase</fullName>
        <ecNumber evidence="3">1.1.1.127</ecNumber>
    </submittedName>
</protein>
<dbReference type="InterPro" id="IPR036291">
    <property type="entry name" value="NAD(P)-bd_dom_sf"/>
</dbReference>